<dbReference type="InterPro" id="IPR036623">
    <property type="entry name" value="Hemimethylated_DNA-bd_sf"/>
</dbReference>
<dbReference type="SMART" id="SM00256">
    <property type="entry name" value="FBOX"/>
    <property type="match status" value="1"/>
</dbReference>
<accession>A0A6A5KU19</accession>
<dbReference type="NCBIfam" id="TIGR02097">
    <property type="entry name" value="yccV"/>
    <property type="match status" value="1"/>
</dbReference>
<dbReference type="InterPro" id="IPR032698">
    <property type="entry name" value="SirB1_N"/>
</dbReference>
<keyword evidence="3" id="KW-1185">Reference proteome</keyword>
<dbReference type="Pfam" id="PF13369">
    <property type="entry name" value="Transglut_core2"/>
    <property type="match status" value="1"/>
</dbReference>
<dbReference type="Pfam" id="PF12937">
    <property type="entry name" value="F-box-like"/>
    <property type="match status" value="1"/>
</dbReference>
<dbReference type="InterPro" id="IPR036047">
    <property type="entry name" value="F-box-like_dom_sf"/>
</dbReference>
<organism evidence="2 3">
    <name type="scientific">Decorospora gaudefroyi</name>
    <dbReference type="NCBI Taxonomy" id="184978"/>
    <lineage>
        <taxon>Eukaryota</taxon>
        <taxon>Fungi</taxon>
        <taxon>Dikarya</taxon>
        <taxon>Ascomycota</taxon>
        <taxon>Pezizomycotina</taxon>
        <taxon>Dothideomycetes</taxon>
        <taxon>Pleosporomycetidae</taxon>
        <taxon>Pleosporales</taxon>
        <taxon>Pleosporineae</taxon>
        <taxon>Pleosporaceae</taxon>
        <taxon>Decorospora</taxon>
    </lineage>
</organism>
<name>A0A6A5KU19_9PLEO</name>
<evidence type="ECO:0000313" key="2">
    <source>
        <dbReference type="EMBL" id="KAF1837994.1"/>
    </source>
</evidence>
<dbReference type="SMART" id="SM00992">
    <property type="entry name" value="YccV-like"/>
    <property type="match status" value="1"/>
</dbReference>
<dbReference type="Gene3D" id="1.20.1280.50">
    <property type="match status" value="1"/>
</dbReference>
<dbReference type="EMBL" id="ML975256">
    <property type="protein sequence ID" value="KAF1837994.1"/>
    <property type="molecule type" value="Genomic_DNA"/>
</dbReference>
<dbReference type="PANTHER" id="PTHR31350:SF27">
    <property type="entry name" value="HEMIMETHYLATED DNA-BINDING DOMAIN-CONTAINING PROTEIN"/>
    <property type="match status" value="1"/>
</dbReference>
<evidence type="ECO:0000313" key="3">
    <source>
        <dbReference type="Proteomes" id="UP000800040"/>
    </source>
</evidence>
<dbReference type="OrthoDB" id="28868at2759"/>
<dbReference type="Gene3D" id="2.30.30.390">
    <property type="entry name" value="Hemimethylated DNA-binding domain"/>
    <property type="match status" value="1"/>
</dbReference>
<dbReference type="PANTHER" id="PTHR31350">
    <property type="entry name" value="SI:DKEY-261L7.2"/>
    <property type="match status" value="1"/>
</dbReference>
<reference evidence="2" key="1">
    <citation type="submission" date="2020-01" db="EMBL/GenBank/DDBJ databases">
        <authorList>
            <consortium name="DOE Joint Genome Institute"/>
            <person name="Haridas S."/>
            <person name="Albert R."/>
            <person name="Binder M."/>
            <person name="Bloem J."/>
            <person name="Labutti K."/>
            <person name="Salamov A."/>
            <person name="Andreopoulos B."/>
            <person name="Baker S.E."/>
            <person name="Barry K."/>
            <person name="Bills G."/>
            <person name="Bluhm B.H."/>
            <person name="Cannon C."/>
            <person name="Castanera R."/>
            <person name="Culley D.E."/>
            <person name="Daum C."/>
            <person name="Ezra D."/>
            <person name="Gonzalez J.B."/>
            <person name="Henrissat B."/>
            <person name="Kuo A."/>
            <person name="Liang C."/>
            <person name="Lipzen A."/>
            <person name="Lutzoni F."/>
            <person name="Magnuson J."/>
            <person name="Mondo S."/>
            <person name="Nolan M."/>
            <person name="Ohm R."/>
            <person name="Pangilinan J."/>
            <person name="Park H.-J."/>
            <person name="Ramirez L."/>
            <person name="Alfaro M."/>
            <person name="Sun H."/>
            <person name="Tritt A."/>
            <person name="Yoshinaga Y."/>
            <person name="Zwiers L.-H."/>
            <person name="Turgeon B.G."/>
            <person name="Goodwin S.B."/>
            <person name="Spatafora J.W."/>
            <person name="Crous P.W."/>
            <person name="Grigoriev I.V."/>
        </authorList>
    </citation>
    <scope>NUCLEOTIDE SEQUENCE</scope>
    <source>
        <strain evidence="2">P77</strain>
    </source>
</reference>
<dbReference type="SUPFAM" id="SSF141255">
    <property type="entry name" value="YccV-like"/>
    <property type="match status" value="1"/>
</dbReference>
<dbReference type="PROSITE" id="PS50181">
    <property type="entry name" value="FBOX"/>
    <property type="match status" value="1"/>
</dbReference>
<dbReference type="InterPro" id="IPR011722">
    <property type="entry name" value="Hemimethylated_DNA-bd_dom"/>
</dbReference>
<dbReference type="AlphaFoldDB" id="A0A6A5KU19"/>
<protein>
    <submittedName>
        <fullName evidence="2">F-box domain-containing protein</fullName>
    </submittedName>
</protein>
<sequence>MDRHMDRPTFTKLPTEILETIFLNLDPRSLIAVSQTNKLIKQLTTDAPIIWRHLCKTQFKTWDARHDIAAKLAGPLSDVDWRGLYMTKHTIERHTRELLDHVVATQHERIRCINDMAAYGYDAKETLLREIACPDTAEDVLARRYYANAVLERIHREVAINVWIGLRDGKPVSLERALGAYDVFARVGQEVDVDVIVEDIETLANGLLEEHVDFRDLSPRLQASTLASYLREHGFNGVPDTSYRALRNSFIGLVLRSAKHESLPLITVAIYCAIAQRVGLDARPCSILFHVYTLVYAPRNYNLNGEYKPTSSEELDYMYLDPFRSTSEVAPADLQRLLHDMGVPSREHSSFLTETDTREMVLRTARNIMNSVQTIRQTEAGMRHMQASWLTSYPDMDNAFYATIWATLLLGPNDDDHTPDHLGHTAIRRRQYLPYLLDHFQTHFPWDVTLLSRYVVPLFHNQHEGPRLLQFVQNMHQVDGLRKPVSRRNARSMQNVVFRVGQLFRHKRYGYEGVVTGWDVVCDANEDWIQNMGVDQLPHGRNQAFYHVLVCDKSVRYVAAENIEPMESNTVPSEALMRLAGRHFKRWDEGGCAFVSNVRDEYPDD</sequence>
<gene>
    <name evidence="2" type="ORF">BDW02DRAFT_565498</name>
</gene>
<dbReference type="InterPro" id="IPR001810">
    <property type="entry name" value="F-box_dom"/>
</dbReference>
<dbReference type="Pfam" id="PF08755">
    <property type="entry name" value="YccV-like"/>
    <property type="match status" value="1"/>
</dbReference>
<dbReference type="Proteomes" id="UP000800040">
    <property type="component" value="Unassembled WGS sequence"/>
</dbReference>
<feature type="domain" description="F-box" evidence="1">
    <location>
        <begin position="7"/>
        <end position="54"/>
    </location>
</feature>
<dbReference type="SUPFAM" id="SSF81383">
    <property type="entry name" value="F-box domain"/>
    <property type="match status" value="1"/>
</dbReference>
<evidence type="ECO:0000259" key="1">
    <source>
        <dbReference type="PROSITE" id="PS50181"/>
    </source>
</evidence>
<proteinExistence type="predicted"/>
<dbReference type="GO" id="GO:0003677">
    <property type="term" value="F:DNA binding"/>
    <property type="evidence" value="ECO:0007669"/>
    <property type="project" value="InterPro"/>
</dbReference>